<evidence type="ECO:0000313" key="4">
    <source>
        <dbReference type="EMBL" id="CAD9541017.1"/>
    </source>
</evidence>
<dbReference type="InterPro" id="IPR033290">
    <property type="entry name" value="CCDC39"/>
</dbReference>
<feature type="region of interest" description="Disordered" evidence="3">
    <location>
        <begin position="855"/>
        <end position="879"/>
    </location>
</feature>
<evidence type="ECO:0008006" key="5">
    <source>
        <dbReference type="Google" id="ProtNLM"/>
    </source>
</evidence>
<dbReference type="Pfam" id="PF24161">
    <property type="entry name" value="CCDC39"/>
    <property type="match status" value="1"/>
</dbReference>
<dbReference type="Gene3D" id="1.10.287.1490">
    <property type="match status" value="2"/>
</dbReference>
<sequence>MAELVEFDDLPEFANEANRALHRQLKDHEKACVVVETELTETKERISTMDEHLKSVNTEQLHTQRLVDAKIKEIETEDHLKQLAERERGRFQAEYKKLQTEIGELHDKVNGVQSAVFKGNERMDQFKLQMNWNQEELEQWALAARQKEEDNLALLKYTKADEAKMKDLSLQLEKMQAAVQKKRAELEDEVTETQAAQIELDKTADDFRKLHRERSELVSQWEAAVGAMQKRDESIQRAHEEFVAAKRQLREKQEVLSEREAFLTTEQKNNAEVELKIASLERTIAKKRETLTYATSQLAEMADQVEVVRGTLSKAASEMAGRKARVADLSAQIDDRKARLDKAKKKLAQQERALERSYSHMGDLEKSAKQMEELNEQEALRVKQTDKELGVLKDRMFSEGQKLFELRQQEETLLSEISGGQRVSRNASSKLKQLDEESQRQRELVYAADFQLQLMERKVSRASGQRTPLEQKELKTKIAELTENLENYNSQFAMLTTQCKRLSNDLKQAKRQAEENEREQSRLSGAIAELEMKNDSGQRHLKLLIKSKEESMVGHDVLKLEVKRLREQLNGKADEVFGLQNRKFQLQMSMEERQQEIKVHTDVLKAQLKAAEEERHSTARELSEKLLKVDRLNNKYDIICGKLGDDTGDGEHTQAYYVIKAAQEREELQRQGDELDQQIQKAEREIRALEKTLQHLFAKNAGYKRSFAPVEQNTPQYEQKVLLEEQHRAALSKYRTHRLEQSELEEEMARMQDSLAELEENRTGLSSRLMDVTDQSEQLTDQLQQQSTRLSNAKGHVQRLLADYRRAAPSEQQSALELEVAAVEQRSANRILIESLTQLAASDAQLALALEQKMAEAGIQPPTEDPELDADDGVDGDGY</sequence>
<feature type="coiled-coil region" evidence="2">
    <location>
        <begin position="471"/>
        <end position="575"/>
    </location>
</feature>
<accession>A0A7S2NH67</accession>
<organism evidence="4">
    <name type="scientific">Haptolina brevifila</name>
    <dbReference type="NCBI Taxonomy" id="156173"/>
    <lineage>
        <taxon>Eukaryota</taxon>
        <taxon>Haptista</taxon>
        <taxon>Haptophyta</taxon>
        <taxon>Prymnesiophyceae</taxon>
        <taxon>Prymnesiales</taxon>
        <taxon>Prymnesiaceae</taxon>
        <taxon>Haptolina</taxon>
    </lineage>
</organism>
<dbReference type="SUPFAM" id="SSF57997">
    <property type="entry name" value="Tropomyosin"/>
    <property type="match status" value="1"/>
</dbReference>
<dbReference type="GO" id="GO:0060285">
    <property type="term" value="P:cilium-dependent cell motility"/>
    <property type="evidence" value="ECO:0007669"/>
    <property type="project" value="TreeGrafter"/>
</dbReference>
<feature type="coiled-coil region" evidence="2">
    <location>
        <begin position="235"/>
        <end position="290"/>
    </location>
</feature>
<feature type="coiled-coil region" evidence="2">
    <location>
        <begin position="326"/>
        <end position="388"/>
    </location>
</feature>
<feature type="coiled-coil region" evidence="2">
    <location>
        <begin position="734"/>
        <end position="789"/>
    </location>
</feature>
<evidence type="ECO:0000256" key="3">
    <source>
        <dbReference type="SAM" id="MobiDB-lite"/>
    </source>
</evidence>
<name>A0A7S2NH67_9EUKA</name>
<dbReference type="PANTHER" id="PTHR18962">
    <property type="entry name" value="COILED-COIL DOMAIN-CONTAINING PROTEIN 39"/>
    <property type="match status" value="1"/>
</dbReference>
<dbReference type="AlphaFoldDB" id="A0A7S2NH67"/>
<reference evidence="4" key="1">
    <citation type="submission" date="2021-01" db="EMBL/GenBank/DDBJ databases">
        <authorList>
            <person name="Corre E."/>
            <person name="Pelletier E."/>
            <person name="Niang G."/>
            <person name="Scheremetjew M."/>
            <person name="Finn R."/>
            <person name="Kale V."/>
            <person name="Holt S."/>
            <person name="Cochrane G."/>
            <person name="Meng A."/>
            <person name="Brown T."/>
            <person name="Cohen L."/>
        </authorList>
    </citation>
    <scope>NUCLEOTIDE SEQUENCE</scope>
    <source>
        <strain evidence="4">UTEX LB 985</strain>
    </source>
</reference>
<feature type="compositionally biased region" description="Acidic residues" evidence="3">
    <location>
        <begin position="864"/>
        <end position="879"/>
    </location>
</feature>
<evidence type="ECO:0000256" key="1">
    <source>
        <dbReference type="ARBA" id="ARBA00023054"/>
    </source>
</evidence>
<dbReference type="GO" id="GO:0003341">
    <property type="term" value="P:cilium movement"/>
    <property type="evidence" value="ECO:0007669"/>
    <property type="project" value="InterPro"/>
</dbReference>
<dbReference type="EMBL" id="HBGU01076169">
    <property type="protein sequence ID" value="CAD9541017.1"/>
    <property type="molecule type" value="Transcribed_RNA"/>
</dbReference>
<evidence type="ECO:0000256" key="2">
    <source>
        <dbReference type="SAM" id="Coils"/>
    </source>
</evidence>
<dbReference type="GO" id="GO:0005930">
    <property type="term" value="C:axoneme"/>
    <property type="evidence" value="ECO:0007669"/>
    <property type="project" value="InterPro"/>
</dbReference>
<dbReference type="GO" id="GO:0036159">
    <property type="term" value="P:inner dynein arm assembly"/>
    <property type="evidence" value="ECO:0007669"/>
    <property type="project" value="InterPro"/>
</dbReference>
<feature type="coiled-coil region" evidence="2">
    <location>
        <begin position="165"/>
        <end position="196"/>
    </location>
</feature>
<protein>
    <recommendedName>
        <fullName evidence="5">Coiled-coil domain-containing protein 39</fullName>
    </recommendedName>
</protein>
<keyword evidence="1 2" id="KW-0175">Coiled coil</keyword>
<gene>
    <name evidence="4" type="ORF">CBRE1094_LOCUS41521</name>
</gene>
<feature type="coiled-coil region" evidence="2">
    <location>
        <begin position="658"/>
        <end position="699"/>
    </location>
</feature>
<proteinExistence type="predicted"/>
<dbReference type="PANTHER" id="PTHR18962:SF0">
    <property type="entry name" value="COILED-COIL DOMAIN-CONTAINING PROTEIN 39"/>
    <property type="match status" value="1"/>
</dbReference>